<feature type="chain" id="PRO_5013243755" evidence="2">
    <location>
        <begin position="16"/>
        <end position="486"/>
    </location>
</feature>
<evidence type="ECO:0000313" key="4">
    <source>
        <dbReference type="Proteomes" id="UP000053766"/>
    </source>
</evidence>
<reference evidence="3 4" key="1">
    <citation type="submission" date="2013-11" db="EMBL/GenBank/DDBJ databases">
        <title>Draft genome of the bovine lungworm Dictyocaulus viviparus.</title>
        <authorList>
            <person name="Mitreva M."/>
        </authorList>
    </citation>
    <scope>NUCLEOTIDE SEQUENCE [LARGE SCALE GENOMIC DNA]</scope>
    <source>
        <strain evidence="3 4">HannoverDv2000</strain>
    </source>
</reference>
<feature type="signal peptide" evidence="2">
    <location>
        <begin position="1"/>
        <end position="15"/>
    </location>
</feature>
<keyword evidence="4" id="KW-1185">Reference proteome</keyword>
<protein>
    <submittedName>
        <fullName evidence="3">Uncharacterized protein</fullName>
    </submittedName>
</protein>
<evidence type="ECO:0000256" key="1">
    <source>
        <dbReference type="SAM" id="MobiDB-lite"/>
    </source>
</evidence>
<proteinExistence type="predicted"/>
<feature type="region of interest" description="Disordered" evidence="1">
    <location>
        <begin position="241"/>
        <end position="284"/>
    </location>
</feature>
<reference evidence="4" key="2">
    <citation type="journal article" date="2016" name="Sci. Rep.">
        <title>Dictyocaulus viviparus genome, variome and transcriptome elucidate lungworm biology and support future intervention.</title>
        <authorList>
            <person name="McNulty S.N."/>
            <person name="Strube C."/>
            <person name="Rosa B.A."/>
            <person name="Martin J.C."/>
            <person name="Tyagi R."/>
            <person name="Choi Y.J."/>
            <person name="Wang Q."/>
            <person name="Hallsworth Pepin K."/>
            <person name="Zhang X."/>
            <person name="Ozersky P."/>
            <person name="Wilson R.K."/>
            <person name="Sternberg P.W."/>
            <person name="Gasser R.B."/>
            <person name="Mitreva M."/>
        </authorList>
    </citation>
    <scope>NUCLEOTIDE SEQUENCE [LARGE SCALE GENOMIC DNA]</scope>
    <source>
        <strain evidence="4">HannoverDv2000</strain>
    </source>
</reference>
<sequence length="486" mass="56077">MAIVIFVLFYGTIEAMSKLPLPQNSTDPLKEKNSEEFYKLFQLPADIMTKLAADAGYIDTSYTTTSGPWIVRRILSNVEKQLKSKPDLSMKSIPQTIVKTNPANFIPVPIVQSATDMSYSNVKPQYVYQPIIQPDGKTYYQQFLILPGKVVSSGDADAVLRSSNDRSPFVQETLLDPKRIMQAEFSVTAPTFPPPVSTYQFSNIPPASSTVMTTSASPQAYHARFIKSHSSDAKMAFQQEAPHQLHAQHSDTSLSHDTSRKPVEEFSHQRRSLSINKLPRSDEEEANTHIYQEYVAIPPKTFMKMTQTSPLRIRTIESHFEHTRNAETGKIHQLKRDEMTRMSVEQHIEEDKHSQSPFRDQKLRKVRKLRKVKKNIRLNDREEEMIDSVSEQHHKDVRKMPQTRYLERLPIAVPSKKQERTLASKTWKRKTHEPIDLLMSKDLESFEQKKDSEDEVTDVQMKKEKEQAEELQIQRNCKIYVELTFP</sequence>
<organism evidence="3 4">
    <name type="scientific">Dictyocaulus viviparus</name>
    <name type="common">Bovine lungworm</name>
    <dbReference type="NCBI Taxonomy" id="29172"/>
    <lineage>
        <taxon>Eukaryota</taxon>
        <taxon>Metazoa</taxon>
        <taxon>Ecdysozoa</taxon>
        <taxon>Nematoda</taxon>
        <taxon>Chromadorea</taxon>
        <taxon>Rhabditida</taxon>
        <taxon>Rhabditina</taxon>
        <taxon>Rhabditomorpha</taxon>
        <taxon>Strongyloidea</taxon>
        <taxon>Metastrongylidae</taxon>
        <taxon>Dictyocaulus</taxon>
    </lineage>
</organism>
<dbReference type="EMBL" id="KN716569">
    <property type="protein sequence ID" value="KJH43332.1"/>
    <property type="molecule type" value="Genomic_DNA"/>
</dbReference>
<dbReference type="AlphaFoldDB" id="A0A0D8XHX4"/>
<dbReference type="STRING" id="29172.A0A0D8XHX4"/>
<evidence type="ECO:0000313" key="3">
    <source>
        <dbReference type="EMBL" id="KJH43332.1"/>
    </source>
</evidence>
<feature type="compositionally biased region" description="Basic and acidic residues" evidence="1">
    <location>
        <begin position="257"/>
        <end position="268"/>
    </location>
</feature>
<keyword evidence="2" id="KW-0732">Signal</keyword>
<evidence type="ECO:0000256" key="2">
    <source>
        <dbReference type="SAM" id="SignalP"/>
    </source>
</evidence>
<dbReference type="OrthoDB" id="5865092at2759"/>
<accession>A0A0D8XHX4</accession>
<name>A0A0D8XHX4_DICVI</name>
<gene>
    <name evidence="3" type="ORF">DICVIV_10644</name>
</gene>
<dbReference type="Proteomes" id="UP000053766">
    <property type="component" value="Unassembled WGS sequence"/>
</dbReference>